<name>A0AAD7SAM0_9TELE</name>
<evidence type="ECO:0000313" key="2">
    <source>
        <dbReference type="Proteomes" id="UP001221898"/>
    </source>
</evidence>
<gene>
    <name evidence="1" type="ORF">AAFF_G00416870</name>
</gene>
<reference evidence="1" key="1">
    <citation type="journal article" date="2023" name="Science">
        <title>Genome structures resolve the early diversification of teleost fishes.</title>
        <authorList>
            <person name="Parey E."/>
            <person name="Louis A."/>
            <person name="Montfort J."/>
            <person name="Bouchez O."/>
            <person name="Roques C."/>
            <person name="Iampietro C."/>
            <person name="Lluch J."/>
            <person name="Castinel A."/>
            <person name="Donnadieu C."/>
            <person name="Desvignes T."/>
            <person name="Floi Bucao C."/>
            <person name="Jouanno E."/>
            <person name="Wen M."/>
            <person name="Mejri S."/>
            <person name="Dirks R."/>
            <person name="Jansen H."/>
            <person name="Henkel C."/>
            <person name="Chen W.J."/>
            <person name="Zahm M."/>
            <person name="Cabau C."/>
            <person name="Klopp C."/>
            <person name="Thompson A.W."/>
            <person name="Robinson-Rechavi M."/>
            <person name="Braasch I."/>
            <person name="Lecointre G."/>
            <person name="Bobe J."/>
            <person name="Postlethwait J.H."/>
            <person name="Berthelot C."/>
            <person name="Roest Crollius H."/>
            <person name="Guiguen Y."/>
        </authorList>
    </citation>
    <scope>NUCLEOTIDE SEQUENCE</scope>
    <source>
        <strain evidence="1">NC1722</strain>
    </source>
</reference>
<dbReference type="Proteomes" id="UP001221898">
    <property type="component" value="Unassembled WGS sequence"/>
</dbReference>
<comment type="caution">
    <text evidence="1">The sequence shown here is derived from an EMBL/GenBank/DDBJ whole genome shotgun (WGS) entry which is preliminary data.</text>
</comment>
<sequence length="231" mass="26420">MTVYLNKQQSCCRDSEGRSMELALCESPCTYSWQQEPHGYLHLQQHHPQQLQHHQHLLHHGSSQALQLAGATLPRQRGRLTATRSESMWRSPSRTLARTKGGSCDLWPDCDCQQGWHDPYQGSEMESSALGSVLSRRVTMRKSSAITGGPQRVWPRRSVMRCRCARIARDPCPERTSITAGAIKANESQYTGAAEVEREVQLKREQQFEVEQEVVLKHELDEEQDPKMERK</sequence>
<proteinExistence type="predicted"/>
<dbReference type="AlphaFoldDB" id="A0AAD7SAM0"/>
<accession>A0AAD7SAM0</accession>
<organism evidence="1 2">
    <name type="scientific">Aldrovandia affinis</name>
    <dbReference type="NCBI Taxonomy" id="143900"/>
    <lineage>
        <taxon>Eukaryota</taxon>
        <taxon>Metazoa</taxon>
        <taxon>Chordata</taxon>
        <taxon>Craniata</taxon>
        <taxon>Vertebrata</taxon>
        <taxon>Euteleostomi</taxon>
        <taxon>Actinopterygii</taxon>
        <taxon>Neopterygii</taxon>
        <taxon>Teleostei</taxon>
        <taxon>Notacanthiformes</taxon>
        <taxon>Halosauridae</taxon>
        <taxon>Aldrovandia</taxon>
    </lineage>
</organism>
<dbReference type="EMBL" id="JAINUG010000086">
    <property type="protein sequence ID" value="KAJ8399020.1"/>
    <property type="molecule type" value="Genomic_DNA"/>
</dbReference>
<keyword evidence="2" id="KW-1185">Reference proteome</keyword>
<evidence type="ECO:0000313" key="1">
    <source>
        <dbReference type="EMBL" id="KAJ8399020.1"/>
    </source>
</evidence>
<protein>
    <submittedName>
        <fullName evidence="1">Uncharacterized protein</fullName>
    </submittedName>
</protein>